<evidence type="ECO:0000313" key="4">
    <source>
        <dbReference type="Proteomes" id="UP000216189"/>
    </source>
</evidence>
<evidence type="ECO:0000256" key="1">
    <source>
        <dbReference type="SAM" id="MobiDB-lite"/>
    </source>
</evidence>
<dbReference type="Proteomes" id="UP000216189">
    <property type="component" value="Unassembled WGS sequence"/>
</dbReference>
<dbReference type="GeneID" id="72480385"/>
<evidence type="ECO:0000313" key="3">
    <source>
        <dbReference type="EMBL" id="OYP56302.1"/>
    </source>
</evidence>
<dbReference type="Proteomes" id="UP000887043">
    <property type="component" value="Unassembled WGS sequence"/>
</dbReference>
<proteinExistence type="predicted"/>
<dbReference type="AlphaFoldDB" id="A0AA37MKA6"/>
<name>A0AA37MKA6_SEGBR</name>
<comment type="caution">
    <text evidence="2">The sequence shown here is derived from an EMBL/GenBank/DDBJ whole genome shotgun (WGS) entry which is preliminary data.</text>
</comment>
<keyword evidence="4" id="KW-1185">Reference proteome</keyword>
<protein>
    <submittedName>
        <fullName evidence="2">Uncharacterized protein</fullName>
    </submittedName>
</protein>
<gene>
    <name evidence="3" type="ORF">CIK91_02980</name>
    <name evidence="2" type="ORF">PRRU23_02740</name>
</gene>
<dbReference type="EMBL" id="BPTR01000001">
    <property type="protein sequence ID" value="GJG26574.1"/>
    <property type="molecule type" value="Genomic_DNA"/>
</dbReference>
<feature type="region of interest" description="Disordered" evidence="1">
    <location>
        <begin position="17"/>
        <end position="67"/>
    </location>
</feature>
<organism evidence="2 5">
    <name type="scientific">Segatella bryantii</name>
    <name type="common">Prevotella bryantii</name>
    <dbReference type="NCBI Taxonomy" id="77095"/>
    <lineage>
        <taxon>Bacteria</taxon>
        <taxon>Pseudomonadati</taxon>
        <taxon>Bacteroidota</taxon>
        <taxon>Bacteroidia</taxon>
        <taxon>Bacteroidales</taxon>
        <taxon>Prevotellaceae</taxon>
        <taxon>Segatella</taxon>
    </lineage>
</organism>
<accession>A0AA37MKA6</accession>
<dbReference type="EMBL" id="NPJF01000023">
    <property type="protein sequence ID" value="OYP56302.1"/>
    <property type="molecule type" value="Genomic_DNA"/>
</dbReference>
<sequence length="153" mass="17552">MKKDMSKLVMGIINKPLEENEEVENVQPVAEQKESNPVTRVEPKAEKPSTQETVKPTPIKRSAPLNADDAISRAEEWEHFRTECMNYSKSPRKGVSLWIDDDIADLLNELKNAEHSKVFLRHMVNAMCSVFIQNHKEEIKKAILANKKKNPFL</sequence>
<evidence type="ECO:0000313" key="5">
    <source>
        <dbReference type="Proteomes" id="UP000887043"/>
    </source>
</evidence>
<dbReference type="RefSeq" id="WP_006281816.1">
    <property type="nucleotide sequence ID" value="NZ_BPTR01000001.1"/>
</dbReference>
<reference evidence="3 4" key="1">
    <citation type="submission" date="2017-08" db="EMBL/GenBank/DDBJ databases">
        <title>Comparative genomics of non-oral Prevotella species.</title>
        <authorList>
            <person name="Accetto T."/>
            <person name="Nograsek B."/>
            <person name="Avgustin G."/>
        </authorList>
    </citation>
    <scope>NUCLEOTIDE SEQUENCE [LARGE SCALE GENOMIC DNA]</scope>
    <source>
        <strain evidence="3 4">TC1-1</strain>
    </source>
</reference>
<reference evidence="2" key="2">
    <citation type="submission" date="2021-08" db="EMBL/GenBank/DDBJ databases">
        <title>Prevotella lacticifex sp. nov., isolated from rumen of cow.</title>
        <authorList>
            <person name="Shinkai T."/>
            <person name="Ikeyama N."/>
            <person name="Kumagai M."/>
            <person name="Ohmori H."/>
            <person name="Sakamoto M."/>
            <person name="Ohkuma M."/>
            <person name="Mitsumori M."/>
        </authorList>
    </citation>
    <scope>NUCLEOTIDE SEQUENCE</scope>
    <source>
        <strain evidence="2">DSM 11371</strain>
    </source>
</reference>
<evidence type="ECO:0000313" key="2">
    <source>
        <dbReference type="EMBL" id="GJG26574.1"/>
    </source>
</evidence>